<accession>A0A381UP85</accession>
<organism evidence="3">
    <name type="scientific">marine metagenome</name>
    <dbReference type="NCBI Taxonomy" id="408172"/>
    <lineage>
        <taxon>unclassified sequences</taxon>
        <taxon>metagenomes</taxon>
        <taxon>ecological metagenomes</taxon>
    </lineage>
</organism>
<name>A0A381UP85_9ZZZZ</name>
<dbReference type="SUPFAM" id="SSF53213">
    <property type="entry name" value="LigB-like"/>
    <property type="match status" value="1"/>
</dbReference>
<dbReference type="AlphaFoldDB" id="A0A381UP85"/>
<dbReference type="EMBL" id="UINC01006755">
    <property type="protein sequence ID" value="SVA29438.1"/>
    <property type="molecule type" value="Genomic_DNA"/>
</dbReference>
<dbReference type="PANTHER" id="PTHR30096">
    <property type="entry name" value="4,5-DOPA DIOXYGENASE EXTRADIOL-LIKE PROTEIN"/>
    <property type="match status" value="1"/>
</dbReference>
<reference evidence="3" key="1">
    <citation type="submission" date="2018-05" db="EMBL/GenBank/DDBJ databases">
        <authorList>
            <person name="Lanie J.A."/>
            <person name="Ng W.-L."/>
            <person name="Kazmierczak K.M."/>
            <person name="Andrzejewski T.M."/>
            <person name="Davidsen T.M."/>
            <person name="Wayne K.J."/>
            <person name="Tettelin H."/>
            <person name="Glass J.I."/>
            <person name="Rusch D."/>
            <person name="Podicherti R."/>
            <person name="Tsui H.-C.T."/>
            <person name="Winkler M.E."/>
        </authorList>
    </citation>
    <scope>NUCLEOTIDE SEQUENCE</scope>
</reference>
<protein>
    <recommendedName>
        <fullName evidence="2">Extradiol ring-cleavage dioxygenase class III enzyme subunit B domain-containing protein</fullName>
    </recommendedName>
</protein>
<sequence>VAGITYSLVAPHTPRMGVEDKAPDFVRALINSQKEMGEVVRATKPDVLIINSAHWVCTFNWHVTCQAEHIGHCVADEAPELIDGVPYHWRGDAEMGRAILSEFEADGIPGAPNESKHFQWDYGSWVPAKYLDPDAELAVVLIGTVPSSDIDECLKAGTAIRRAAEGLGRRALFAASCAFSHELVRGPAEWPTHDRQQLDHEFIQMLTSGRIAEAKSWFKEYNDAVVGEMGGRNLATFLGCLDETSARPYTGKQYGPYTQSSGSGNANIALWQT</sequence>
<dbReference type="GO" id="GO:0008198">
    <property type="term" value="F:ferrous iron binding"/>
    <property type="evidence" value="ECO:0007669"/>
    <property type="project" value="InterPro"/>
</dbReference>
<dbReference type="InterPro" id="IPR004183">
    <property type="entry name" value="Xdiol_dOase_suB"/>
</dbReference>
<gene>
    <name evidence="3" type="ORF">METZ01_LOCUS82292</name>
</gene>
<dbReference type="PANTHER" id="PTHR30096:SF9">
    <property type="entry name" value="4-HYDROXYPHENYLACETATE CATABOLISM PROTEIN"/>
    <property type="match status" value="1"/>
</dbReference>
<evidence type="ECO:0000256" key="1">
    <source>
        <dbReference type="ARBA" id="ARBA00023002"/>
    </source>
</evidence>
<evidence type="ECO:0000259" key="2">
    <source>
        <dbReference type="Pfam" id="PF02900"/>
    </source>
</evidence>
<proteinExistence type="predicted"/>
<feature type="domain" description="Extradiol ring-cleavage dioxygenase class III enzyme subunit B" evidence="2">
    <location>
        <begin position="9"/>
        <end position="247"/>
    </location>
</feature>
<dbReference type="GO" id="GO:0016702">
    <property type="term" value="F:oxidoreductase activity, acting on single donors with incorporation of molecular oxygen, incorporation of two atoms of oxygen"/>
    <property type="evidence" value="ECO:0007669"/>
    <property type="project" value="UniProtKB-ARBA"/>
</dbReference>
<dbReference type="Pfam" id="PF02900">
    <property type="entry name" value="LigB"/>
    <property type="match status" value="1"/>
</dbReference>
<feature type="non-terminal residue" evidence="3">
    <location>
        <position position="1"/>
    </location>
</feature>
<keyword evidence="1" id="KW-0560">Oxidoreductase</keyword>
<evidence type="ECO:0000313" key="3">
    <source>
        <dbReference type="EMBL" id="SVA29438.1"/>
    </source>
</evidence>
<dbReference type="Gene3D" id="3.40.830.10">
    <property type="entry name" value="LigB-like"/>
    <property type="match status" value="1"/>
</dbReference>